<evidence type="ECO:0000313" key="2">
    <source>
        <dbReference type="EMBL" id="GAG77236.1"/>
    </source>
</evidence>
<dbReference type="AlphaFoldDB" id="X1BYK2"/>
<sequence>IEASWMVSDANNTREVEVRITVTDPDGDQITGRSILYYGEDYNNTADWSSLSASGAIITNIFEINQTISTGILRLEANDTSNPDEIDTIDLSFSVGLSGVEQGDCITSSIVDDDLSEEEIEELEFQQNNTITNSIDDLKGALNLNLTNQIIWLIIMAVVGGILAYAGFANHSNPQVVLSVSKDSLK</sequence>
<keyword evidence="1" id="KW-0472">Membrane</keyword>
<evidence type="ECO:0000256" key="1">
    <source>
        <dbReference type="SAM" id="Phobius"/>
    </source>
</evidence>
<protein>
    <submittedName>
        <fullName evidence="2">Uncharacterized protein</fullName>
    </submittedName>
</protein>
<proteinExistence type="predicted"/>
<keyword evidence="1" id="KW-0812">Transmembrane</keyword>
<feature type="non-terminal residue" evidence="2">
    <location>
        <position position="1"/>
    </location>
</feature>
<keyword evidence="1" id="KW-1133">Transmembrane helix</keyword>
<reference evidence="2" key="1">
    <citation type="journal article" date="2014" name="Front. Microbiol.">
        <title>High frequency of phylogenetically diverse reductive dehalogenase-homologous genes in deep subseafloor sedimentary metagenomes.</title>
        <authorList>
            <person name="Kawai M."/>
            <person name="Futagami T."/>
            <person name="Toyoda A."/>
            <person name="Takaki Y."/>
            <person name="Nishi S."/>
            <person name="Hori S."/>
            <person name="Arai W."/>
            <person name="Tsubouchi T."/>
            <person name="Morono Y."/>
            <person name="Uchiyama I."/>
            <person name="Ito T."/>
            <person name="Fujiyama A."/>
            <person name="Inagaki F."/>
            <person name="Takami H."/>
        </authorList>
    </citation>
    <scope>NUCLEOTIDE SEQUENCE</scope>
    <source>
        <strain evidence="2">Expedition CK06-06</strain>
    </source>
</reference>
<comment type="caution">
    <text evidence="2">The sequence shown here is derived from an EMBL/GenBank/DDBJ whole genome shotgun (WGS) entry which is preliminary data.</text>
</comment>
<accession>X1BYK2</accession>
<name>X1BYK2_9ZZZZ</name>
<gene>
    <name evidence="2" type="ORF">S01H4_27495</name>
</gene>
<feature type="transmembrane region" description="Helical" evidence="1">
    <location>
        <begin position="150"/>
        <end position="168"/>
    </location>
</feature>
<dbReference type="EMBL" id="BART01013451">
    <property type="protein sequence ID" value="GAG77236.1"/>
    <property type="molecule type" value="Genomic_DNA"/>
</dbReference>
<organism evidence="2">
    <name type="scientific">marine sediment metagenome</name>
    <dbReference type="NCBI Taxonomy" id="412755"/>
    <lineage>
        <taxon>unclassified sequences</taxon>
        <taxon>metagenomes</taxon>
        <taxon>ecological metagenomes</taxon>
    </lineage>
</organism>